<keyword evidence="8 10" id="KW-0342">GTP-binding</keyword>
<evidence type="ECO:0000313" key="13">
    <source>
        <dbReference type="EMBL" id="AGB40676.1"/>
    </source>
</evidence>
<dbReference type="FunFam" id="2.40.30.10:FF:000008">
    <property type="entry name" value="Translation initiation factor IF-2"/>
    <property type="match status" value="1"/>
</dbReference>
<evidence type="ECO:0000256" key="5">
    <source>
        <dbReference type="ARBA" id="ARBA00022540"/>
    </source>
</evidence>
<dbReference type="GO" id="GO:0005525">
    <property type="term" value="F:GTP binding"/>
    <property type="evidence" value="ECO:0007669"/>
    <property type="project" value="UniProtKB-KW"/>
</dbReference>
<dbReference type="GO" id="GO:0003924">
    <property type="term" value="F:GTPase activity"/>
    <property type="evidence" value="ECO:0007669"/>
    <property type="project" value="UniProtKB-UniRule"/>
</dbReference>
<dbReference type="InterPro" id="IPR000178">
    <property type="entry name" value="TF_IF2_bacterial-like"/>
</dbReference>
<dbReference type="FunFam" id="3.40.50.300:FF:000019">
    <property type="entry name" value="Translation initiation factor IF-2"/>
    <property type="match status" value="1"/>
</dbReference>
<evidence type="ECO:0000256" key="7">
    <source>
        <dbReference type="ARBA" id="ARBA00022917"/>
    </source>
</evidence>
<dbReference type="CDD" id="cd01887">
    <property type="entry name" value="IF2_eIF5B"/>
    <property type="match status" value="1"/>
</dbReference>
<evidence type="ECO:0000256" key="3">
    <source>
        <dbReference type="ARBA" id="ARBA00020675"/>
    </source>
</evidence>
<dbReference type="GO" id="GO:0005829">
    <property type="term" value="C:cytosol"/>
    <property type="evidence" value="ECO:0007669"/>
    <property type="project" value="TreeGrafter"/>
</dbReference>
<evidence type="ECO:0000256" key="1">
    <source>
        <dbReference type="ARBA" id="ARBA00004496"/>
    </source>
</evidence>
<dbReference type="OrthoDB" id="9811804at2"/>
<dbReference type="CDD" id="cd03702">
    <property type="entry name" value="IF2_mtIF2_II"/>
    <property type="match status" value="1"/>
</dbReference>
<dbReference type="InterPro" id="IPR015760">
    <property type="entry name" value="TIF_IF2"/>
</dbReference>
<evidence type="ECO:0000259" key="12">
    <source>
        <dbReference type="PROSITE" id="PS51722"/>
    </source>
</evidence>
<dbReference type="Proteomes" id="UP000010880">
    <property type="component" value="Chromosome"/>
</dbReference>
<protein>
    <recommendedName>
        <fullName evidence="3 10">Translation initiation factor IF-2</fullName>
    </recommendedName>
</protein>
<dbReference type="Pfam" id="PF00009">
    <property type="entry name" value="GTP_EFTU"/>
    <property type="match status" value="1"/>
</dbReference>
<dbReference type="NCBIfam" id="TIGR00487">
    <property type="entry name" value="IF-2"/>
    <property type="match status" value="1"/>
</dbReference>
<evidence type="ECO:0000256" key="10">
    <source>
        <dbReference type="HAMAP-Rule" id="MF_00100"/>
    </source>
</evidence>
<dbReference type="HAMAP" id="MF_00100_B">
    <property type="entry name" value="IF_2_B"/>
    <property type="match status" value="1"/>
</dbReference>
<dbReference type="SUPFAM" id="SSF52156">
    <property type="entry name" value="Initiation factor IF2/eIF5b, domain 3"/>
    <property type="match status" value="1"/>
</dbReference>
<feature type="domain" description="Tr-type G" evidence="12">
    <location>
        <begin position="144"/>
        <end position="313"/>
    </location>
</feature>
<dbReference type="InterPro" id="IPR044145">
    <property type="entry name" value="IF2_II"/>
</dbReference>
<name>L0K6M2_HALHC</name>
<dbReference type="eggNOG" id="COG0532">
    <property type="taxonomic scope" value="Bacteria"/>
</dbReference>
<dbReference type="InterPro" id="IPR053905">
    <property type="entry name" value="EF-G-like_DII"/>
</dbReference>
<gene>
    <name evidence="10" type="primary">infB</name>
    <name evidence="13" type="ordered locus">Halha_0703</name>
</gene>
<dbReference type="SUPFAM" id="SSF52540">
    <property type="entry name" value="P-loop containing nucleoside triphosphate hydrolases"/>
    <property type="match status" value="1"/>
</dbReference>
<evidence type="ECO:0000313" key="14">
    <source>
        <dbReference type="Proteomes" id="UP000010880"/>
    </source>
</evidence>
<dbReference type="AlphaFoldDB" id="L0K6M2"/>
<dbReference type="FunFam" id="3.40.50.10050:FF:000001">
    <property type="entry name" value="Translation initiation factor IF-2"/>
    <property type="match status" value="1"/>
</dbReference>
<keyword evidence="6 10" id="KW-0547">Nucleotide-binding</keyword>
<keyword evidence="7 10" id="KW-0648">Protein biosynthesis</keyword>
<keyword evidence="14" id="KW-1185">Reference proteome</keyword>
<comment type="function">
    <text evidence="9 10 11">One of the essential components for the initiation of protein synthesis. Protects formylmethionyl-tRNA from spontaneous hydrolysis and promotes its binding to the 30S ribosomal subunits. Also involved in the hydrolysis of GTP during the formation of the 70S ribosomal complex.</text>
</comment>
<feature type="binding site" evidence="10">
    <location>
        <begin position="153"/>
        <end position="160"/>
    </location>
    <ligand>
        <name>GTP</name>
        <dbReference type="ChEBI" id="CHEBI:37565"/>
    </ligand>
</feature>
<dbReference type="GO" id="GO:0003743">
    <property type="term" value="F:translation initiation factor activity"/>
    <property type="evidence" value="ECO:0007669"/>
    <property type="project" value="UniProtKB-UniRule"/>
</dbReference>
<evidence type="ECO:0000256" key="9">
    <source>
        <dbReference type="ARBA" id="ARBA00025162"/>
    </source>
</evidence>
<dbReference type="CDD" id="cd03692">
    <property type="entry name" value="mtIF2_IVc"/>
    <property type="match status" value="1"/>
</dbReference>
<feature type="binding site" evidence="10">
    <location>
        <begin position="199"/>
        <end position="203"/>
    </location>
    <ligand>
        <name>GTP</name>
        <dbReference type="ChEBI" id="CHEBI:37565"/>
    </ligand>
</feature>
<dbReference type="RefSeq" id="WP_015326402.1">
    <property type="nucleotide sequence ID" value="NC_019978.1"/>
</dbReference>
<dbReference type="InterPro" id="IPR027417">
    <property type="entry name" value="P-loop_NTPase"/>
</dbReference>
<dbReference type="InterPro" id="IPR036925">
    <property type="entry name" value="TIF_IF2_dom3_sf"/>
</dbReference>
<proteinExistence type="inferred from homology"/>
<dbReference type="InterPro" id="IPR000795">
    <property type="entry name" value="T_Tr_GTP-bd_dom"/>
</dbReference>
<dbReference type="Gene3D" id="3.40.50.300">
    <property type="entry name" value="P-loop containing nucleotide triphosphate hydrolases"/>
    <property type="match status" value="1"/>
</dbReference>
<dbReference type="STRING" id="748449.Halha_0703"/>
<comment type="subcellular location">
    <subcellularLocation>
        <location evidence="1 10">Cytoplasm</location>
    </subcellularLocation>
</comment>
<dbReference type="Pfam" id="PF04760">
    <property type="entry name" value="IF2_N"/>
    <property type="match status" value="2"/>
</dbReference>
<dbReference type="FunFam" id="2.40.30.10:FF:000007">
    <property type="entry name" value="Translation initiation factor IF-2"/>
    <property type="match status" value="1"/>
</dbReference>
<organism evidence="13 14">
    <name type="scientific">Halobacteroides halobius (strain ATCC 35273 / DSM 5150 / MD-1)</name>
    <dbReference type="NCBI Taxonomy" id="748449"/>
    <lineage>
        <taxon>Bacteria</taxon>
        <taxon>Bacillati</taxon>
        <taxon>Bacillota</taxon>
        <taxon>Clostridia</taxon>
        <taxon>Halanaerobiales</taxon>
        <taxon>Halobacteroidaceae</taxon>
        <taxon>Halobacteroides</taxon>
    </lineage>
</organism>
<evidence type="ECO:0000256" key="2">
    <source>
        <dbReference type="ARBA" id="ARBA00007733"/>
    </source>
</evidence>
<feature type="binding site" evidence="10">
    <location>
        <begin position="253"/>
        <end position="256"/>
    </location>
    <ligand>
        <name>GTP</name>
        <dbReference type="ChEBI" id="CHEBI:37565"/>
    </ligand>
</feature>
<dbReference type="Pfam" id="PF22042">
    <property type="entry name" value="EF-G_D2"/>
    <property type="match status" value="1"/>
</dbReference>
<reference evidence="14" key="1">
    <citation type="submission" date="2012-02" db="EMBL/GenBank/DDBJ databases">
        <title>The complete genome of Halobacteroides halobius DSM 5150.</title>
        <authorList>
            <person name="Lucas S."/>
            <person name="Copeland A."/>
            <person name="Lapidus A."/>
            <person name="Glavina del Rio T."/>
            <person name="Dalin E."/>
            <person name="Tice H."/>
            <person name="Bruce D."/>
            <person name="Goodwin L."/>
            <person name="Pitluck S."/>
            <person name="Peters L."/>
            <person name="Mikhailova N."/>
            <person name="Gu W."/>
            <person name="Kyrpides N."/>
            <person name="Mavromatis K."/>
            <person name="Ivanova N."/>
            <person name="Brettin T."/>
            <person name="Detter J.C."/>
            <person name="Han C."/>
            <person name="Larimer F."/>
            <person name="Land M."/>
            <person name="Hauser L."/>
            <person name="Markowitz V."/>
            <person name="Cheng J.-F."/>
            <person name="Hugenholtz P."/>
            <person name="Woyke T."/>
            <person name="Wu D."/>
            <person name="Tindall B."/>
            <person name="Pomrenke H."/>
            <person name="Brambilla E."/>
            <person name="Klenk H.-P."/>
            <person name="Eisen J.A."/>
        </authorList>
    </citation>
    <scope>NUCLEOTIDE SEQUENCE [LARGE SCALE GENOMIC DNA]</scope>
    <source>
        <strain evidence="14">ATCC 35273 / DSM 5150 / MD-1</strain>
    </source>
</reference>
<evidence type="ECO:0000256" key="4">
    <source>
        <dbReference type="ARBA" id="ARBA00022490"/>
    </source>
</evidence>
<dbReference type="HOGENOM" id="CLU_006301_5_1_9"/>
<evidence type="ECO:0000256" key="8">
    <source>
        <dbReference type="ARBA" id="ARBA00023134"/>
    </source>
</evidence>
<feature type="region of interest" description="G-domain" evidence="10">
    <location>
        <begin position="147"/>
        <end position="295"/>
    </location>
</feature>
<evidence type="ECO:0000256" key="11">
    <source>
        <dbReference type="RuleBase" id="RU000644"/>
    </source>
</evidence>
<dbReference type="InterPro" id="IPR004161">
    <property type="entry name" value="EFTu-like_2"/>
</dbReference>
<dbReference type="Pfam" id="PF03144">
    <property type="entry name" value="GTP_EFTU_D2"/>
    <property type="match status" value="1"/>
</dbReference>
<evidence type="ECO:0000256" key="6">
    <source>
        <dbReference type="ARBA" id="ARBA00022741"/>
    </source>
</evidence>
<dbReference type="PROSITE" id="PS51722">
    <property type="entry name" value="G_TR_2"/>
    <property type="match status" value="1"/>
</dbReference>
<dbReference type="InterPro" id="IPR005225">
    <property type="entry name" value="Small_GTP-bd"/>
</dbReference>
<dbReference type="Pfam" id="PF11987">
    <property type="entry name" value="IF-2"/>
    <property type="match status" value="1"/>
</dbReference>
<dbReference type="InterPro" id="IPR006847">
    <property type="entry name" value="IF2_N"/>
</dbReference>
<dbReference type="PANTHER" id="PTHR43381:SF5">
    <property type="entry name" value="TR-TYPE G DOMAIN-CONTAINING PROTEIN"/>
    <property type="match status" value="1"/>
</dbReference>
<dbReference type="Gene3D" id="1.10.10.2480">
    <property type="match status" value="1"/>
</dbReference>
<dbReference type="InterPro" id="IPR023115">
    <property type="entry name" value="TIF_IF2_dom3"/>
</dbReference>
<keyword evidence="5 10" id="KW-0396">Initiation factor</keyword>
<dbReference type="PATRIC" id="fig|748449.3.peg.661"/>
<dbReference type="Gene3D" id="3.40.50.10050">
    <property type="entry name" value="Translation initiation factor IF- 2, domain 3"/>
    <property type="match status" value="1"/>
</dbReference>
<accession>L0K6M2</accession>
<dbReference type="EMBL" id="CP003359">
    <property type="protein sequence ID" value="AGB40676.1"/>
    <property type="molecule type" value="Genomic_DNA"/>
</dbReference>
<dbReference type="PANTHER" id="PTHR43381">
    <property type="entry name" value="TRANSLATION INITIATION FACTOR IF-2-RELATED"/>
    <property type="match status" value="1"/>
</dbReference>
<dbReference type="NCBIfam" id="TIGR00231">
    <property type="entry name" value="small_GTP"/>
    <property type="match status" value="1"/>
</dbReference>
<comment type="similarity">
    <text evidence="2 10 11">Belongs to the TRAFAC class translation factor GTPase superfamily. Classic translation factor GTPase family. IF-2 subfamily.</text>
</comment>
<dbReference type="SUPFAM" id="SSF50447">
    <property type="entry name" value="Translation proteins"/>
    <property type="match status" value="2"/>
</dbReference>
<dbReference type="InterPro" id="IPR009000">
    <property type="entry name" value="Transl_B-barrel_sf"/>
</dbReference>
<keyword evidence="4 10" id="KW-0963">Cytoplasm</keyword>
<dbReference type="KEGG" id="hhl:Halha_0703"/>
<dbReference type="Gene3D" id="2.40.30.10">
    <property type="entry name" value="Translation factors"/>
    <property type="match status" value="2"/>
</dbReference>
<sequence>MGVRIHKLANELGLDSKELIEILQDLGEEVDSHMNTVSKETAEMVTDMVFEEEETTKDIIEVEDDITVKELAEKIDIAPNSLMAELINLGIMATINQELDFETVEEIAAEYGYQVKSIEVDSDDEEDVFGLVNNIEDDPNDLELRPPVITVMGHVDHGKTTLLDAIRKSNVTAGEAGGITQHIGAYQVEVNDEKITFLDTPGHEAFTEMRARGAQATDLAVLVVAADDGIMPQTVEAINHAQAADVPIIVAINKIDKPNAQPDRVKQELTQHGLVVEEWGGDTISVPVSALKQENLDELLEMILLTAEMQELKANPNRPANGVIVEAELDRGRGPVATMLVKNGTLNVGDPIVAGLAYGRVRAMIDDHGDRIEKAGPATPVEVLGLSDVPSAGDPMEVLEDDQQVRKIAEKRQDQRRVEKLERKAAVSLDDLFDQIQDGEIKELNILIKADVQGTVEAVRGSLVKLGTDEVQVNVVHGGVGAISETDVMLAAASNAIIIGFNVRPGNKARSVAEKEGVDVRTYRVIYEAISDVRDAMEGLLDPDYKEVVIGRAEVRDTFKVPKVGTIAGAYVTDGRINRNAQVRLLRDGKIIQDGKIGSLKRFEDDASEVAEGYECGIGIENYNDIKEGDILEVYEFEAVKRTL</sequence>